<reference evidence="1 2" key="1">
    <citation type="submission" date="2020-12" db="EMBL/GenBank/DDBJ databases">
        <title>Genomic characterization of four novel bacteriophages infecting Klebsiella pneumoniae.</title>
        <authorList>
            <person name="Estrada Bonilla B."/>
            <person name="Costa A.R."/>
            <person name="van Rossum T."/>
            <person name="Hagedoorn S."/>
            <person name="Wallinga H."/>
            <person name="Xiao M."/>
            <person name="Song W."/>
            <person name="Haas P.-J."/>
            <person name="Nobrega F.L."/>
            <person name="Brouns S.J.J."/>
        </authorList>
    </citation>
    <scope>NUCLEOTIDE SEQUENCE [LARGE SCALE GENOMIC DNA]</scope>
</reference>
<sequence length="504" mass="56345">MARLQEKLYLPYNELSRFLERIPDGMTYDLLQTKIPSLRTLNKKELGLLLDYVITKDRIVVTPITRKGVVGSPHLRHKMHSAPINVVAQPPQHQLSGEVVHIAAPGKQTLVTRKRTLINRIVPVMDKPAMSTETPVNKDEIVFLGEEKKLVNFDELRKLHLKDGKLINAAVKIKALLLTNKEGFTRTELDNALVEYKYLKGQARSDVLNYLKKYEGVKEQFPEGENVRYPVGRFVHGDFCKPLPTSEQRFDHAAPTLTLDPIPSVVDVRKIDPRAVGTLVIELLTNLGKPLPLFRVWNYIGLDGALSSQDRYDILNPLLTEGKIRIYDDAHPNANAKEKVVSWVAIDEGKPSGEEIVRTCGEEPTTAIAQAVMEALEKKTTDVKPNSSQYPNRLAQLEVKPVNLATLPEMLSAVPDPITPIELKEQLPAPTSSVDVRKQILELERVAAELEQKERNEALIAAIKPLRDEIVLQFAATQKAIDAQIDAQAALGLAIEQLNKVLGY</sequence>
<accession>A0A7U0GBB8</accession>
<proteinExistence type="predicted"/>
<dbReference type="EMBL" id="MW394391">
    <property type="protein sequence ID" value="QQV92040.1"/>
    <property type="molecule type" value="Genomic_DNA"/>
</dbReference>
<name>A0A7U0GBB8_9CAUD</name>
<evidence type="ECO:0000313" key="1">
    <source>
        <dbReference type="EMBL" id="QQV92040.1"/>
    </source>
</evidence>
<dbReference type="Proteomes" id="UP000596381">
    <property type="component" value="Segment"/>
</dbReference>
<protein>
    <submittedName>
        <fullName evidence="1">Uncharacterized protein</fullName>
    </submittedName>
</protein>
<keyword evidence="2" id="KW-1185">Reference proteome</keyword>
<evidence type="ECO:0000313" key="2">
    <source>
        <dbReference type="Proteomes" id="UP000596381"/>
    </source>
</evidence>
<gene>
    <name evidence="1" type="ORF">vBKpMFBKp24_190</name>
</gene>
<organism evidence="1 2">
    <name type="scientific">Klebsiella phage vB_KpM_FBKp24</name>
    <dbReference type="NCBI Taxonomy" id="2801834"/>
    <lineage>
        <taxon>Viruses</taxon>
        <taxon>Duplodnaviria</taxon>
        <taxon>Heunggongvirae</taxon>
        <taxon>Uroviricota</taxon>
        <taxon>Caudoviricetes</taxon>
        <taxon>Chimalliviridae</taxon>
        <taxon>Maaswegvirus</taxon>
        <taxon>Maaswegvirus Kp24</taxon>
    </lineage>
</organism>